<name>A0A7S1FBV0_NOCSC</name>
<evidence type="ECO:0000256" key="3">
    <source>
        <dbReference type="ARBA" id="ARBA00022989"/>
    </source>
</evidence>
<evidence type="ECO:0000256" key="1">
    <source>
        <dbReference type="ARBA" id="ARBA00004141"/>
    </source>
</evidence>
<protein>
    <recommendedName>
        <fullName evidence="6">TM2 domain-containing protein</fullName>
    </recommendedName>
</protein>
<dbReference type="AlphaFoldDB" id="A0A7S1FBV0"/>
<reference evidence="7" key="1">
    <citation type="submission" date="2021-01" db="EMBL/GenBank/DDBJ databases">
        <authorList>
            <person name="Corre E."/>
            <person name="Pelletier E."/>
            <person name="Niang G."/>
            <person name="Scheremetjew M."/>
            <person name="Finn R."/>
            <person name="Kale V."/>
            <person name="Holt S."/>
            <person name="Cochrane G."/>
            <person name="Meng A."/>
            <person name="Brown T."/>
            <person name="Cohen L."/>
        </authorList>
    </citation>
    <scope>NUCLEOTIDE SEQUENCE</scope>
</reference>
<gene>
    <name evidence="7" type="ORF">NSCI0253_LOCUS32879</name>
</gene>
<organism evidence="7">
    <name type="scientific">Noctiluca scintillans</name>
    <name type="common">Sea sparkle</name>
    <name type="synonym">Red tide dinoflagellate</name>
    <dbReference type="NCBI Taxonomy" id="2966"/>
    <lineage>
        <taxon>Eukaryota</taxon>
        <taxon>Sar</taxon>
        <taxon>Alveolata</taxon>
        <taxon>Dinophyceae</taxon>
        <taxon>Noctilucales</taxon>
        <taxon>Noctilucaceae</taxon>
        <taxon>Noctiluca</taxon>
    </lineage>
</organism>
<sequence length="277" mass="30266">MRASVGSFLLCVGTAVHQKAATEFHPLAVEVLLEPVIPGELATKQSVNGTSFVIDSAGHTVQETPSHHQLAWQSNATQQVATSAAKVKRLRVHTKSSAEDMKRRLRELAQRRLEKQASALKIMRPLLHNATWLSSTNYPSKNKVVVVVLELTGLGVLGIDRFWIGGTFNIVLGILKLLSFGGCGLWALIDFVAICSNAIGLSPYISCLGMHCQWEDTSMLLAQKLGFVGMGLLFLICFCGCCVPYCRGAKFAIRRTIRGSTGQEPRQTLGHPRTPRQ</sequence>
<evidence type="ECO:0000259" key="6">
    <source>
        <dbReference type="Pfam" id="PF05154"/>
    </source>
</evidence>
<evidence type="ECO:0000313" key="7">
    <source>
        <dbReference type="EMBL" id="CAD8858525.1"/>
    </source>
</evidence>
<dbReference type="GO" id="GO:0016020">
    <property type="term" value="C:membrane"/>
    <property type="evidence" value="ECO:0007669"/>
    <property type="project" value="UniProtKB-SubCell"/>
</dbReference>
<evidence type="ECO:0000256" key="2">
    <source>
        <dbReference type="ARBA" id="ARBA00022692"/>
    </source>
</evidence>
<comment type="subcellular location">
    <subcellularLocation>
        <location evidence="1">Membrane</location>
        <topology evidence="1">Multi-pass membrane protein</topology>
    </subcellularLocation>
</comment>
<dbReference type="InterPro" id="IPR007829">
    <property type="entry name" value="TM2"/>
</dbReference>
<feature type="transmembrane region" description="Helical" evidence="5">
    <location>
        <begin position="185"/>
        <end position="205"/>
    </location>
</feature>
<evidence type="ECO:0000256" key="4">
    <source>
        <dbReference type="ARBA" id="ARBA00023136"/>
    </source>
</evidence>
<dbReference type="Pfam" id="PF05154">
    <property type="entry name" value="TM2"/>
    <property type="match status" value="1"/>
</dbReference>
<accession>A0A7S1FBV0</accession>
<keyword evidence="4 5" id="KW-0472">Membrane</keyword>
<evidence type="ECO:0000256" key="5">
    <source>
        <dbReference type="SAM" id="Phobius"/>
    </source>
</evidence>
<feature type="domain" description="TM2" evidence="6">
    <location>
        <begin position="140"/>
        <end position="192"/>
    </location>
</feature>
<dbReference type="EMBL" id="HBFQ01046204">
    <property type="protein sequence ID" value="CAD8858525.1"/>
    <property type="molecule type" value="Transcribed_RNA"/>
</dbReference>
<keyword evidence="3 5" id="KW-1133">Transmembrane helix</keyword>
<proteinExistence type="predicted"/>
<feature type="transmembrane region" description="Helical" evidence="5">
    <location>
        <begin position="225"/>
        <end position="246"/>
    </location>
</feature>
<keyword evidence="2 5" id="KW-0812">Transmembrane</keyword>